<evidence type="ECO:0000256" key="6">
    <source>
        <dbReference type="ARBA" id="ARBA00047342"/>
    </source>
</evidence>
<protein>
    <recommendedName>
        <fullName evidence="2">diphosphoinositol-polyphosphate diphosphatase</fullName>
        <ecNumber evidence="2">3.6.1.52</ecNumber>
    </recommendedName>
</protein>
<keyword evidence="12" id="KW-1185">Reference proteome</keyword>
<name>A0AA40CEL5_9PEZI</name>
<dbReference type="GO" id="GO:0005737">
    <property type="term" value="C:cytoplasm"/>
    <property type="evidence" value="ECO:0007669"/>
    <property type="project" value="UniProtKB-SubCell"/>
</dbReference>
<dbReference type="Gene3D" id="3.90.190.10">
    <property type="entry name" value="Protein tyrosine phosphatase superfamily"/>
    <property type="match status" value="1"/>
</dbReference>
<dbReference type="InterPro" id="IPR004861">
    <property type="entry name" value="Siw14-like"/>
</dbReference>
<keyword evidence="8" id="KW-0812">Transmembrane</keyword>
<comment type="subcellular location">
    <subcellularLocation>
        <location evidence="1">Cytoplasm</location>
    </subcellularLocation>
</comment>
<evidence type="ECO:0000259" key="10">
    <source>
        <dbReference type="PROSITE" id="PS50056"/>
    </source>
</evidence>
<proteinExistence type="inferred from homology"/>
<comment type="caution">
    <text evidence="11">The sequence shown here is derived from an EMBL/GenBank/DDBJ whole genome shotgun (WGS) entry which is preliminary data.</text>
</comment>
<dbReference type="EC" id="3.6.1.52" evidence="2"/>
<evidence type="ECO:0000256" key="7">
    <source>
        <dbReference type="ARBA" id="ARBA00047927"/>
    </source>
</evidence>
<dbReference type="AlphaFoldDB" id="A0AA40CEL5"/>
<dbReference type="Pfam" id="PF03162">
    <property type="entry name" value="Y_phosphatase2"/>
    <property type="match status" value="1"/>
</dbReference>
<evidence type="ECO:0000256" key="2">
    <source>
        <dbReference type="ARBA" id="ARBA00012527"/>
    </source>
</evidence>
<dbReference type="InterPro" id="IPR016130">
    <property type="entry name" value="Tyr_Pase_AS"/>
</dbReference>
<keyword evidence="8" id="KW-0472">Membrane</keyword>
<sequence>MNKTSRTIHTGLQLHALIPVPGPALNFGKVTEGVYRSSYPQLEDHAFMESLGLKTIVTLVQKDFPEGYGAFISTHGIKHHVFDMRGTKKEEIPQETMESILELVQNEQNHPLLIHCNHGRHRTGCVAAIVRKHCNHNLDEIIKEYESFAGTKSRECDIKYITAYDTSISKKSFEILPRIQERNFRHIVLSVILLVIVLCTKRLLVS</sequence>
<evidence type="ECO:0000256" key="3">
    <source>
        <dbReference type="ARBA" id="ARBA00022490"/>
    </source>
</evidence>
<dbReference type="InterPro" id="IPR020422">
    <property type="entry name" value="TYR_PHOSPHATASE_DUAL_dom"/>
</dbReference>
<feature type="domain" description="Tyrosine-protein phosphatase" evidence="9">
    <location>
        <begin position="26"/>
        <end position="173"/>
    </location>
</feature>
<dbReference type="Proteomes" id="UP001174934">
    <property type="component" value="Unassembled WGS sequence"/>
</dbReference>
<accession>A0AA40CEL5</accession>
<dbReference type="InterPro" id="IPR029021">
    <property type="entry name" value="Prot-tyrosine_phosphatase-like"/>
</dbReference>
<dbReference type="PROSITE" id="PS00383">
    <property type="entry name" value="TYR_PHOSPHATASE_1"/>
    <property type="match status" value="1"/>
</dbReference>
<dbReference type="SUPFAM" id="SSF52799">
    <property type="entry name" value="(Phosphotyrosine protein) phosphatases II"/>
    <property type="match status" value="1"/>
</dbReference>
<organism evidence="11 12">
    <name type="scientific">Bombardia bombarda</name>
    <dbReference type="NCBI Taxonomy" id="252184"/>
    <lineage>
        <taxon>Eukaryota</taxon>
        <taxon>Fungi</taxon>
        <taxon>Dikarya</taxon>
        <taxon>Ascomycota</taxon>
        <taxon>Pezizomycotina</taxon>
        <taxon>Sordariomycetes</taxon>
        <taxon>Sordariomycetidae</taxon>
        <taxon>Sordariales</taxon>
        <taxon>Lasiosphaeriaceae</taxon>
        <taxon>Bombardia</taxon>
    </lineage>
</organism>
<feature type="transmembrane region" description="Helical" evidence="8">
    <location>
        <begin position="187"/>
        <end position="205"/>
    </location>
</feature>
<comment type="similarity">
    <text evidence="5">Belongs to the protein-tyrosine phosphatase family. Atypical dual-specificity phosphatase Siw14-like subfamily.</text>
</comment>
<dbReference type="PROSITE" id="PS50054">
    <property type="entry name" value="TYR_PHOSPHATASE_DUAL"/>
    <property type="match status" value="1"/>
</dbReference>
<comment type="catalytic activity">
    <reaction evidence="6">
        <text>5-diphospho-1D-myo-inositol 1,2,3,4,6-pentakisphosphate + H2O = 1D-myo-inositol hexakisphosphate + phosphate + H(+)</text>
        <dbReference type="Rhea" id="RHEA:22384"/>
        <dbReference type="ChEBI" id="CHEBI:15377"/>
        <dbReference type="ChEBI" id="CHEBI:15378"/>
        <dbReference type="ChEBI" id="CHEBI:43474"/>
        <dbReference type="ChEBI" id="CHEBI:58130"/>
        <dbReference type="ChEBI" id="CHEBI:58628"/>
        <dbReference type="EC" id="3.6.1.52"/>
    </reaction>
    <physiologicalReaction direction="left-to-right" evidence="6">
        <dbReference type="Rhea" id="RHEA:22385"/>
    </physiologicalReaction>
</comment>
<dbReference type="FunFam" id="3.90.190.10:FF:000035">
    <property type="entry name" value="Tyrosine phosphatase, putative"/>
    <property type="match status" value="1"/>
</dbReference>
<dbReference type="PANTHER" id="PTHR31126">
    <property type="entry name" value="TYROSINE-PROTEIN PHOSPHATASE"/>
    <property type="match status" value="1"/>
</dbReference>
<dbReference type="PANTHER" id="PTHR31126:SF48">
    <property type="entry name" value="INOSITOL PHOSPHATASE SIW14"/>
    <property type="match status" value="1"/>
</dbReference>
<feature type="domain" description="Tyrosine specific protein phosphatases" evidence="10">
    <location>
        <begin position="98"/>
        <end position="129"/>
    </location>
</feature>
<keyword evidence="3" id="KW-0963">Cytoplasm</keyword>
<dbReference type="InterPro" id="IPR000387">
    <property type="entry name" value="Tyr_Pase_dom"/>
</dbReference>
<keyword evidence="8" id="KW-1133">Transmembrane helix</keyword>
<evidence type="ECO:0000256" key="1">
    <source>
        <dbReference type="ARBA" id="ARBA00004496"/>
    </source>
</evidence>
<evidence type="ECO:0000256" key="5">
    <source>
        <dbReference type="ARBA" id="ARBA00044949"/>
    </source>
</evidence>
<evidence type="ECO:0000256" key="4">
    <source>
        <dbReference type="ARBA" id="ARBA00022801"/>
    </source>
</evidence>
<evidence type="ECO:0000313" key="11">
    <source>
        <dbReference type="EMBL" id="KAK0634579.1"/>
    </source>
</evidence>
<gene>
    <name evidence="11" type="ORF">B0T17DRAFT_481804</name>
</gene>
<keyword evidence="4" id="KW-0378">Hydrolase</keyword>
<dbReference type="GO" id="GO:0016791">
    <property type="term" value="F:phosphatase activity"/>
    <property type="evidence" value="ECO:0007669"/>
    <property type="project" value="TreeGrafter"/>
</dbReference>
<dbReference type="PROSITE" id="PS50056">
    <property type="entry name" value="TYR_PHOSPHATASE_2"/>
    <property type="match status" value="1"/>
</dbReference>
<reference evidence="11" key="1">
    <citation type="submission" date="2023-06" db="EMBL/GenBank/DDBJ databases">
        <title>Genome-scale phylogeny and comparative genomics of the fungal order Sordariales.</title>
        <authorList>
            <consortium name="Lawrence Berkeley National Laboratory"/>
            <person name="Hensen N."/>
            <person name="Bonometti L."/>
            <person name="Westerberg I."/>
            <person name="Brannstrom I.O."/>
            <person name="Guillou S."/>
            <person name="Cros-Aarteil S."/>
            <person name="Calhoun S."/>
            <person name="Haridas S."/>
            <person name="Kuo A."/>
            <person name="Mondo S."/>
            <person name="Pangilinan J."/>
            <person name="Riley R."/>
            <person name="LaButti K."/>
            <person name="Andreopoulos B."/>
            <person name="Lipzen A."/>
            <person name="Chen C."/>
            <person name="Yanf M."/>
            <person name="Daum C."/>
            <person name="Ng V."/>
            <person name="Clum A."/>
            <person name="Steindorff A."/>
            <person name="Ohm R."/>
            <person name="Martin F."/>
            <person name="Silar P."/>
            <person name="Natvig D."/>
            <person name="Lalanne C."/>
            <person name="Gautier V."/>
            <person name="Ament-velasquez S.L."/>
            <person name="Kruys A."/>
            <person name="Hutchinson M.I."/>
            <person name="Powell A.J."/>
            <person name="Barry K."/>
            <person name="Miller A.N."/>
            <person name="Grigoriev I.V."/>
            <person name="Debuchy R."/>
            <person name="Gladieux P."/>
            <person name="Thoren M.H."/>
            <person name="Johannesson H."/>
        </authorList>
    </citation>
    <scope>NUCLEOTIDE SEQUENCE</scope>
    <source>
        <strain evidence="11">SMH3391-2</strain>
    </source>
</reference>
<comment type="catalytic activity">
    <reaction evidence="7">
        <text>1,5-bis(diphospho)-1D-myo-inositol 2,3,4,6-tetrakisphosphate + H2O = 1-diphospho-1D-myo-inositol 2,3,4,5,6-pentakisphosphate + phosphate + 2 H(+)</text>
        <dbReference type="Rhea" id="RHEA:79699"/>
        <dbReference type="ChEBI" id="CHEBI:15377"/>
        <dbReference type="ChEBI" id="CHEBI:15378"/>
        <dbReference type="ChEBI" id="CHEBI:43474"/>
        <dbReference type="ChEBI" id="CHEBI:74946"/>
        <dbReference type="ChEBI" id="CHEBI:77983"/>
        <dbReference type="EC" id="3.6.1.52"/>
    </reaction>
    <physiologicalReaction direction="left-to-right" evidence="7">
        <dbReference type="Rhea" id="RHEA:79700"/>
    </physiologicalReaction>
</comment>
<evidence type="ECO:0000313" key="12">
    <source>
        <dbReference type="Proteomes" id="UP001174934"/>
    </source>
</evidence>
<evidence type="ECO:0000256" key="8">
    <source>
        <dbReference type="SAM" id="Phobius"/>
    </source>
</evidence>
<dbReference type="EMBL" id="JAULSR010000001">
    <property type="protein sequence ID" value="KAK0634579.1"/>
    <property type="molecule type" value="Genomic_DNA"/>
</dbReference>
<evidence type="ECO:0000259" key="9">
    <source>
        <dbReference type="PROSITE" id="PS50054"/>
    </source>
</evidence>
<dbReference type="GO" id="GO:0052840">
    <property type="term" value="F:inositol diphosphate tetrakisphosphate diphosphatase activity"/>
    <property type="evidence" value="ECO:0007669"/>
    <property type="project" value="TreeGrafter"/>
</dbReference>